<dbReference type="PANTHER" id="PTHR33332">
    <property type="entry name" value="REVERSE TRANSCRIPTASE DOMAIN-CONTAINING PROTEIN"/>
    <property type="match status" value="1"/>
</dbReference>
<protein>
    <recommendedName>
        <fullName evidence="3">Rna-directed dna polymerase from mobile element jockey-like</fullName>
    </recommendedName>
</protein>
<reference evidence="2" key="1">
    <citation type="submission" date="2017-11" db="EMBL/GenBank/DDBJ databases">
        <authorList>
            <person name="Lima N.C."/>
            <person name="Parody-Merino A.M."/>
            <person name="Battley P.F."/>
            <person name="Fidler A.E."/>
            <person name="Prosdocimi F."/>
        </authorList>
    </citation>
    <scope>NUCLEOTIDE SEQUENCE [LARGE SCALE GENOMIC DNA]</scope>
</reference>
<dbReference type="OrthoDB" id="416454at2759"/>
<organism evidence="1 2">
    <name type="scientific">Limosa lapponica baueri</name>
    <dbReference type="NCBI Taxonomy" id="1758121"/>
    <lineage>
        <taxon>Eukaryota</taxon>
        <taxon>Metazoa</taxon>
        <taxon>Chordata</taxon>
        <taxon>Craniata</taxon>
        <taxon>Vertebrata</taxon>
        <taxon>Euteleostomi</taxon>
        <taxon>Archelosauria</taxon>
        <taxon>Archosauria</taxon>
        <taxon>Dinosauria</taxon>
        <taxon>Saurischia</taxon>
        <taxon>Theropoda</taxon>
        <taxon>Coelurosauria</taxon>
        <taxon>Aves</taxon>
        <taxon>Neognathae</taxon>
        <taxon>Neoaves</taxon>
        <taxon>Charadriiformes</taxon>
        <taxon>Scolopacidae</taxon>
        <taxon>Limosa</taxon>
    </lineage>
</organism>
<dbReference type="Gene3D" id="3.40.50.12690">
    <property type="match status" value="1"/>
</dbReference>
<dbReference type="Proteomes" id="UP000233556">
    <property type="component" value="Unassembled WGS sequence"/>
</dbReference>
<reference evidence="2" key="2">
    <citation type="submission" date="2017-12" db="EMBL/GenBank/DDBJ databases">
        <title>Genome sequence of the Bar-tailed Godwit (Limosa lapponica baueri).</title>
        <authorList>
            <person name="Lima N.C.B."/>
            <person name="Parody-Merino A.M."/>
            <person name="Battley P.F."/>
            <person name="Fidler A.E."/>
            <person name="Prosdocimi F."/>
        </authorList>
    </citation>
    <scope>NUCLEOTIDE SEQUENCE [LARGE SCALE GENOMIC DNA]</scope>
</reference>
<name>A0A2I0UNE9_LIMLA</name>
<evidence type="ECO:0008006" key="3">
    <source>
        <dbReference type="Google" id="ProtNLM"/>
    </source>
</evidence>
<keyword evidence="2" id="KW-1185">Reference proteome</keyword>
<accession>A0A2I0UNE9</accession>
<dbReference type="InterPro" id="IPR036691">
    <property type="entry name" value="Endo/exonu/phosph_ase_sf"/>
</dbReference>
<sequence>MAGALLSQDTLVAKGVTEVCCLLGAKVQDVAKRVPQLVKNMDYHSLLLFHVGMNDTTRKPAHSTASLKCLCTNACNMGNKLEELEICVRSEGNTLIAIPETWWDSLHDWNAVMDGYALFRKDRPVGGGGGAALYVRGQLECSELCLRVDEERAESLWLADVIAKLLSTILERSRRTEEVPEDWRKANVTPAFKKGMKEDPEKYMAVSLTSIPRKVMEQLILDVTCKHVEEKKVIGSGQHGFTKGKSCLTNLIVFYDGMTGWVDEAKAVDVVYLGFSKAFETVSHNVLIVPRKHFLETENTGNTKICGQSSGQRLQDPSVAKGPMGATFFADDTELCGAVSMLEGRDAILRDLDRLERWACENLMKFNQAKCKVLHLGHGTNTVRPHLEYCIQLWSLQHREVMDLLELVHKRAMKMIRGLEHLSYEDRLRELGLFSLEKRRFWGDLCSGLPLPEDLRNFVILIMSTMKMKITELSLNFLSIDTKIRIDQDCSRATTNSGPGKGKKEE</sequence>
<dbReference type="AlphaFoldDB" id="A0A2I0UNE9"/>
<evidence type="ECO:0000313" key="2">
    <source>
        <dbReference type="Proteomes" id="UP000233556"/>
    </source>
</evidence>
<gene>
    <name evidence="1" type="ORF">llap_2114</name>
</gene>
<evidence type="ECO:0000313" key="1">
    <source>
        <dbReference type="EMBL" id="PKU47570.1"/>
    </source>
</evidence>
<dbReference type="EMBL" id="KZ505675">
    <property type="protein sequence ID" value="PKU47570.1"/>
    <property type="molecule type" value="Genomic_DNA"/>
</dbReference>
<dbReference type="SUPFAM" id="SSF56219">
    <property type="entry name" value="DNase I-like"/>
    <property type="match status" value="1"/>
</dbReference>
<proteinExistence type="predicted"/>